<dbReference type="PANTHER" id="PTHR19282:SF550">
    <property type="entry name" value="TETRASPANIN-10"/>
    <property type="match status" value="1"/>
</dbReference>
<reference evidence="14" key="1">
    <citation type="journal article" date="2023" name="DNA Res.">
        <title>Chromosome-level genome assembly of Phrynocephalus forsythii using third-generation DNA sequencing and Hi-C analysis.</title>
        <authorList>
            <person name="Qi Y."/>
            <person name="Zhao W."/>
            <person name="Zhao Y."/>
            <person name="Niu C."/>
            <person name="Cao S."/>
            <person name="Zhang Y."/>
        </authorList>
    </citation>
    <scope>NUCLEOTIDE SEQUENCE</scope>
    <source>
        <tissue evidence="14">Muscle</tissue>
    </source>
</reference>
<evidence type="ECO:0000256" key="5">
    <source>
        <dbReference type="ARBA" id="ARBA00022989"/>
    </source>
</evidence>
<evidence type="ECO:0000256" key="3">
    <source>
        <dbReference type="ARBA" id="ARBA00022475"/>
    </source>
</evidence>
<feature type="transmembrane region" description="Helical" evidence="13">
    <location>
        <begin position="168"/>
        <end position="186"/>
    </location>
</feature>
<keyword evidence="3" id="KW-1003">Cell membrane</keyword>
<evidence type="ECO:0000256" key="13">
    <source>
        <dbReference type="SAM" id="Phobius"/>
    </source>
</evidence>
<evidence type="ECO:0000256" key="2">
    <source>
        <dbReference type="ARBA" id="ARBA00006840"/>
    </source>
</evidence>
<dbReference type="PANTHER" id="PTHR19282">
    <property type="entry name" value="TETRASPANIN"/>
    <property type="match status" value="1"/>
</dbReference>
<evidence type="ECO:0000256" key="12">
    <source>
        <dbReference type="ARBA" id="ARBA00083961"/>
    </source>
</evidence>
<proteinExistence type="inferred from homology"/>
<dbReference type="PROSITE" id="PS00421">
    <property type="entry name" value="TM4_1"/>
    <property type="match status" value="1"/>
</dbReference>
<evidence type="ECO:0000256" key="7">
    <source>
        <dbReference type="ARBA" id="ARBA00023157"/>
    </source>
</evidence>
<keyword evidence="4 13" id="KW-0812">Transmembrane</keyword>
<feature type="transmembrane region" description="Helical" evidence="13">
    <location>
        <begin position="135"/>
        <end position="156"/>
    </location>
</feature>
<evidence type="ECO:0000256" key="6">
    <source>
        <dbReference type="ARBA" id="ARBA00023136"/>
    </source>
</evidence>
<organism evidence="14 15">
    <name type="scientific">Phrynocephalus forsythii</name>
    <dbReference type="NCBI Taxonomy" id="171643"/>
    <lineage>
        <taxon>Eukaryota</taxon>
        <taxon>Metazoa</taxon>
        <taxon>Chordata</taxon>
        <taxon>Craniata</taxon>
        <taxon>Vertebrata</taxon>
        <taxon>Euteleostomi</taxon>
        <taxon>Lepidosauria</taxon>
        <taxon>Squamata</taxon>
        <taxon>Bifurcata</taxon>
        <taxon>Unidentata</taxon>
        <taxon>Episquamata</taxon>
        <taxon>Toxicofera</taxon>
        <taxon>Iguania</taxon>
        <taxon>Acrodonta</taxon>
        <taxon>Agamidae</taxon>
        <taxon>Agaminae</taxon>
        <taxon>Phrynocephalus</taxon>
    </lineage>
</organism>
<dbReference type="SUPFAM" id="SSF48652">
    <property type="entry name" value="Tetraspanin"/>
    <property type="match status" value="1"/>
</dbReference>
<keyword evidence="15" id="KW-1185">Reference proteome</keyword>
<evidence type="ECO:0000256" key="10">
    <source>
        <dbReference type="ARBA" id="ARBA00065402"/>
    </source>
</evidence>
<dbReference type="InterPro" id="IPR008952">
    <property type="entry name" value="Tetraspanin_EC2_sf"/>
</dbReference>
<evidence type="ECO:0000256" key="9">
    <source>
        <dbReference type="ARBA" id="ARBA00056995"/>
    </source>
</evidence>
<keyword evidence="6 13" id="KW-0472">Membrane</keyword>
<dbReference type="InterPro" id="IPR018499">
    <property type="entry name" value="Tetraspanin/Peripherin"/>
</dbReference>
<feature type="transmembrane region" description="Helical" evidence="13">
    <location>
        <begin position="93"/>
        <end position="115"/>
    </location>
</feature>
<dbReference type="FunFam" id="1.10.1450.10:FF:000033">
    <property type="entry name" value="Tetraspanin"/>
    <property type="match status" value="1"/>
</dbReference>
<dbReference type="Gene3D" id="1.10.1450.10">
    <property type="entry name" value="Tetraspanin"/>
    <property type="match status" value="1"/>
</dbReference>
<dbReference type="PRINTS" id="PR00259">
    <property type="entry name" value="TMFOUR"/>
</dbReference>
<comment type="caution">
    <text evidence="14">The sequence shown here is derived from an EMBL/GenBank/DDBJ whole genome shotgun (WGS) entry which is preliminary data.</text>
</comment>
<dbReference type="Pfam" id="PF00335">
    <property type="entry name" value="Tetraspanin"/>
    <property type="match status" value="1"/>
</dbReference>
<dbReference type="Proteomes" id="UP001142489">
    <property type="component" value="Unassembled WGS sequence"/>
</dbReference>
<gene>
    <name evidence="14" type="ORF">JRQ81_002022</name>
</gene>
<keyword evidence="8" id="KW-0325">Glycoprotein</keyword>
<evidence type="ECO:0000256" key="11">
    <source>
        <dbReference type="ARBA" id="ARBA00073330"/>
    </source>
</evidence>
<comment type="similarity">
    <text evidence="2">Belongs to the tetraspanin (TM4SF) family.</text>
</comment>
<keyword evidence="7" id="KW-1015">Disulfide bond</keyword>
<dbReference type="CDD" id="cd03167">
    <property type="entry name" value="oculospanin_like_LEL"/>
    <property type="match status" value="1"/>
</dbReference>
<dbReference type="OrthoDB" id="8122038at2759"/>
<comment type="subcellular location">
    <subcellularLocation>
        <location evidence="1">Cell membrane</location>
        <topology evidence="1">Multi-pass membrane protein</topology>
    </subcellularLocation>
</comment>
<dbReference type="GO" id="GO:0005886">
    <property type="term" value="C:plasma membrane"/>
    <property type="evidence" value="ECO:0007669"/>
    <property type="project" value="UniProtKB-SubCell"/>
</dbReference>
<evidence type="ECO:0000313" key="14">
    <source>
        <dbReference type="EMBL" id="KAJ7315860.1"/>
    </source>
</evidence>
<keyword evidence="5 13" id="KW-1133">Transmembrane helix</keyword>
<dbReference type="EMBL" id="JAPFRF010000011">
    <property type="protein sequence ID" value="KAJ7315860.1"/>
    <property type="molecule type" value="Genomic_DNA"/>
</dbReference>
<sequence>MYTILIAKDGKVAQFKVRLNFRGTRTEEDETRALLPKTYKLDACCPSDAQDSLLNPSKEETDCTKKQRGQWLLHRSSHQPLEPLTQCVKYMTIVWNMAFSIAGLLIFAIGIWGLYDKESLTTERITYLGSDPMLFFVLAGLAASAMSLVGCTGALIENTCLLKLFTGGIITFVILEVLGGIVLFSLRHQIDMSLQESLMVAVLQYQDDLDLQFIMDEIQTGLQCCGVESYLDWKTNVYFNCSSPGVQACGVPASCCLDPLENGTVPNSQCGFGALVLDEFAAQRIIYLGGCVPQLTRWLSNHAGTIAVSSVLLIVIEIVSLLLATKLLAGIAFVATEHDRNTLIRLQPKFKLSGKEDMKKTGAESKKKCIAYSPGLSQAQGMRAGVVSELKWGHLNIFNHFALNFCVLLLSPSEVVLEQLLSLTFNP</sequence>
<evidence type="ECO:0000313" key="15">
    <source>
        <dbReference type="Proteomes" id="UP001142489"/>
    </source>
</evidence>
<name>A0A9Q0XI23_9SAUR</name>
<evidence type="ECO:0000256" key="1">
    <source>
        <dbReference type="ARBA" id="ARBA00004651"/>
    </source>
</evidence>
<dbReference type="InterPro" id="IPR018503">
    <property type="entry name" value="Tetraspanin_CS"/>
</dbReference>
<protein>
    <recommendedName>
        <fullName evidence="11">Tetraspanin-10</fullName>
    </recommendedName>
    <alternativeName>
        <fullName evidence="12">Oculospanin</fullName>
    </alternativeName>
</protein>
<dbReference type="GO" id="GO:0019899">
    <property type="term" value="F:enzyme binding"/>
    <property type="evidence" value="ECO:0007669"/>
    <property type="project" value="UniProtKB-ARBA"/>
</dbReference>
<dbReference type="AlphaFoldDB" id="A0A9Q0XI23"/>
<evidence type="ECO:0000256" key="4">
    <source>
        <dbReference type="ARBA" id="ARBA00022692"/>
    </source>
</evidence>
<evidence type="ECO:0000256" key="8">
    <source>
        <dbReference type="ARBA" id="ARBA00023180"/>
    </source>
</evidence>
<feature type="transmembrane region" description="Helical" evidence="13">
    <location>
        <begin position="306"/>
        <end position="335"/>
    </location>
</feature>
<comment type="subunit">
    <text evidence="10">Interacts with ADAM10.</text>
</comment>
<comment type="function">
    <text evidence="9">Part of TspanC8 subgroup, composed of 6 members that interact with the transmembrane metalloprotease ADAM10. This interaction is required for ADAM10 exit from the endoplasmic reticulum and for enzymatic maturation and trafficking to the cell surface as well as substrate specificity. Different TspanC8/ADAM10 complexes have distinct substrates.</text>
</comment>
<accession>A0A9Q0XI23</accession>